<dbReference type="EMBL" id="VTPC01007696">
    <property type="protein sequence ID" value="KAF2893745.1"/>
    <property type="molecule type" value="Genomic_DNA"/>
</dbReference>
<evidence type="ECO:0000256" key="2">
    <source>
        <dbReference type="SAM" id="MobiDB-lite"/>
    </source>
</evidence>
<organism evidence="3 4">
    <name type="scientific">Ignelater luminosus</name>
    <name type="common">Cucubano</name>
    <name type="synonym">Pyrophorus luminosus</name>
    <dbReference type="NCBI Taxonomy" id="2038154"/>
    <lineage>
        <taxon>Eukaryota</taxon>
        <taxon>Metazoa</taxon>
        <taxon>Ecdysozoa</taxon>
        <taxon>Arthropoda</taxon>
        <taxon>Hexapoda</taxon>
        <taxon>Insecta</taxon>
        <taxon>Pterygota</taxon>
        <taxon>Neoptera</taxon>
        <taxon>Endopterygota</taxon>
        <taxon>Coleoptera</taxon>
        <taxon>Polyphaga</taxon>
        <taxon>Elateriformia</taxon>
        <taxon>Elateroidea</taxon>
        <taxon>Elateridae</taxon>
        <taxon>Agrypninae</taxon>
        <taxon>Pyrophorini</taxon>
        <taxon>Ignelater</taxon>
    </lineage>
</organism>
<evidence type="ECO:0000256" key="1">
    <source>
        <dbReference type="SAM" id="Coils"/>
    </source>
</evidence>
<dbReference type="AlphaFoldDB" id="A0A8K0G6S7"/>
<protein>
    <submittedName>
        <fullName evidence="3">Uncharacterized protein</fullName>
    </submittedName>
</protein>
<dbReference type="Proteomes" id="UP000801492">
    <property type="component" value="Unassembled WGS sequence"/>
</dbReference>
<proteinExistence type="predicted"/>
<accession>A0A8K0G6S7</accession>
<comment type="caution">
    <text evidence="3">The sequence shown here is derived from an EMBL/GenBank/DDBJ whole genome shotgun (WGS) entry which is preliminary data.</text>
</comment>
<name>A0A8K0G6S7_IGNLU</name>
<keyword evidence="1" id="KW-0175">Coiled coil</keyword>
<sequence>MKRKGKELNTIDNLDNQHPKKKQKTIEPSQDEVIEILERRRQELSELVSKENELYGSQNNKNAAATTSQQSTSCDVNYLSNESENDLNKEEKKKFEKFKIKEKQRTIATVEVVYKKQALNALKILETDAKKSKKNLTDEEKRLPYIKRRCNNQHYEHTWDSATYIMKNIRACILTRDWNNLTHLLLLLLKHNKSYVPFVKQVAHLNFMYNPSDSNRGILDEFYKLGMVSENIE</sequence>
<gene>
    <name evidence="3" type="ORF">ILUMI_12439</name>
</gene>
<evidence type="ECO:0000313" key="4">
    <source>
        <dbReference type="Proteomes" id="UP000801492"/>
    </source>
</evidence>
<dbReference type="OrthoDB" id="6774666at2759"/>
<feature type="region of interest" description="Disordered" evidence="2">
    <location>
        <begin position="1"/>
        <end position="28"/>
    </location>
</feature>
<feature type="coiled-coil region" evidence="1">
    <location>
        <begin position="115"/>
        <end position="142"/>
    </location>
</feature>
<keyword evidence="4" id="KW-1185">Reference proteome</keyword>
<reference evidence="3" key="1">
    <citation type="submission" date="2019-08" db="EMBL/GenBank/DDBJ databases">
        <title>The genome of the North American firefly Photinus pyralis.</title>
        <authorList>
            <consortium name="Photinus pyralis genome working group"/>
            <person name="Fallon T.R."/>
            <person name="Sander Lower S.E."/>
            <person name="Weng J.-K."/>
        </authorList>
    </citation>
    <scope>NUCLEOTIDE SEQUENCE</scope>
    <source>
        <strain evidence="3">TRF0915ILg1</strain>
        <tissue evidence="3">Whole body</tissue>
    </source>
</reference>
<evidence type="ECO:0000313" key="3">
    <source>
        <dbReference type="EMBL" id="KAF2893745.1"/>
    </source>
</evidence>